<accession>A0AB35T933</accession>
<dbReference type="Proteomes" id="UP001281130">
    <property type="component" value="Unassembled WGS sequence"/>
</dbReference>
<evidence type="ECO:0000313" key="1">
    <source>
        <dbReference type="EMBL" id="MDX5895172.1"/>
    </source>
</evidence>
<reference evidence="1" key="1">
    <citation type="submission" date="2023-11" db="EMBL/GenBank/DDBJ databases">
        <title>MicrobeMod: A computational toolkit for identifying prokaryotic methylation and restriction-modification with nanopore sequencing.</title>
        <authorList>
            <person name="Crits-Christoph A."/>
            <person name="Kang S.C."/>
            <person name="Lee H."/>
            <person name="Ostrov N."/>
        </authorList>
    </citation>
    <scope>NUCLEOTIDE SEQUENCE</scope>
    <source>
        <strain evidence="1">ATCC 51242</strain>
    </source>
</reference>
<dbReference type="RefSeq" id="WP_084362615.1">
    <property type="nucleotide sequence ID" value="NZ_JAWXXX010000001.1"/>
</dbReference>
<proteinExistence type="predicted"/>
<dbReference type="AlphaFoldDB" id="A0AB35T933"/>
<sequence>MANYVGSARSNYFRVRDEGEFRRWGETLPGVVIDREEDDPNQFVLLVETGDDGGWPTCRFDEEGDCSDLDLFGELAGHLAPGEVAILEEVGAEKLRYLIGYAVAVNSSGERIAVSIDDIYERVREAGWGEHITSAAY</sequence>
<comment type="caution">
    <text evidence="1">The sequence shown here is derived from an EMBL/GenBank/DDBJ whole genome shotgun (WGS) entry which is preliminary data.</text>
</comment>
<name>A0AB35T933_RUBRA</name>
<protein>
    <recommendedName>
        <fullName evidence="3">DUF4265 domain-containing protein</fullName>
    </recommendedName>
</protein>
<dbReference type="EMBL" id="JAWXXX010000001">
    <property type="protein sequence ID" value="MDX5895172.1"/>
    <property type="molecule type" value="Genomic_DNA"/>
</dbReference>
<evidence type="ECO:0000313" key="2">
    <source>
        <dbReference type="Proteomes" id="UP001281130"/>
    </source>
</evidence>
<gene>
    <name evidence="1" type="ORF">SIL72_14185</name>
</gene>
<evidence type="ECO:0008006" key="3">
    <source>
        <dbReference type="Google" id="ProtNLM"/>
    </source>
</evidence>
<organism evidence="1 2">
    <name type="scientific">Rubrobacter radiotolerans</name>
    <name type="common">Arthrobacter radiotolerans</name>
    <dbReference type="NCBI Taxonomy" id="42256"/>
    <lineage>
        <taxon>Bacteria</taxon>
        <taxon>Bacillati</taxon>
        <taxon>Actinomycetota</taxon>
        <taxon>Rubrobacteria</taxon>
        <taxon>Rubrobacterales</taxon>
        <taxon>Rubrobacteraceae</taxon>
        <taxon>Rubrobacter</taxon>
    </lineage>
</organism>